<dbReference type="Gene3D" id="3.80.10.10">
    <property type="entry name" value="Ribonuclease Inhibitor"/>
    <property type="match status" value="1"/>
</dbReference>
<dbReference type="GO" id="GO:0019005">
    <property type="term" value="C:SCF ubiquitin ligase complex"/>
    <property type="evidence" value="ECO:0007669"/>
    <property type="project" value="TreeGrafter"/>
</dbReference>
<dbReference type="GO" id="GO:0031146">
    <property type="term" value="P:SCF-dependent proteasomal ubiquitin-dependent protein catabolic process"/>
    <property type="evidence" value="ECO:0007669"/>
    <property type="project" value="TreeGrafter"/>
</dbReference>
<dbReference type="Proteomes" id="UP000646827">
    <property type="component" value="Unassembled WGS sequence"/>
</dbReference>
<accession>A0A8H7VIK7</accession>
<dbReference type="Gene3D" id="1.20.1280.50">
    <property type="match status" value="1"/>
</dbReference>
<dbReference type="Gene3D" id="1.25.40.10">
    <property type="entry name" value="Tetratricopeptide repeat domain"/>
    <property type="match status" value="1"/>
</dbReference>
<evidence type="ECO:0000313" key="3">
    <source>
        <dbReference type="Proteomes" id="UP000646827"/>
    </source>
</evidence>
<dbReference type="InterPro" id="IPR011990">
    <property type="entry name" value="TPR-like_helical_dom_sf"/>
</dbReference>
<dbReference type="PANTHER" id="PTHR13318:SF190">
    <property type="entry name" value="PARTNER OF PAIRED, ISOFORM B"/>
    <property type="match status" value="1"/>
</dbReference>
<dbReference type="EMBL" id="JAEPRB010000148">
    <property type="protein sequence ID" value="KAG2220222.1"/>
    <property type="molecule type" value="Genomic_DNA"/>
</dbReference>
<dbReference type="SUPFAM" id="SSF81383">
    <property type="entry name" value="F-box domain"/>
    <property type="match status" value="1"/>
</dbReference>
<dbReference type="SUPFAM" id="SSF52047">
    <property type="entry name" value="RNI-like"/>
    <property type="match status" value="1"/>
</dbReference>
<dbReference type="AlphaFoldDB" id="A0A8H7VIK7"/>
<dbReference type="InterPro" id="IPR032675">
    <property type="entry name" value="LRR_dom_sf"/>
</dbReference>
<evidence type="ECO:0000313" key="2">
    <source>
        <dbReference type="EMBL" id="KAG2220222.1"/>
    </source>
</evidence>
<dbReference type="InterPro" id="IPR001810">
    <property type="entry name" value="F-box_dom"/>
</dbReference>
<feature type="domain" description="F-box" evidence="1">
    <location>
        <begin position="145"/>
        <end position="181"/>
    </location>
</feature>
<sequence>MESAPISRINPTPVQTYFANVKTALSRHNYTETVNLATNAVVHIQQLQLMAVLDHRAYALGMRSKFDIAIKDAKEMITYAPDMATGYLRLGSLLVMQGKQGMAVEVYQDALEKVSKDDTVGYNQLVQGKEIAEKNNERRVDFFASLPPELVDEIIILMEDKDMAICLNVSKTWREKIASCGLAWVNISNEDNTAHGIIANALPYIARYIEDLVINTTDLEVWFRYLDHMHNGHFKKIDSFEMTNIATTNLINTNMVMSLTSALWQMRTTLTRLQFTFYCHGTPFTLTDLLFYCTNLQSLVFEAWDPLDKVVGNLEFLGGPHRSLIDLETTITATTSESLEPLLKQLPKLRRLSVSYSTPDVLDLVYRMCPKLEIFGYNPSFGILDLDDLEGESNGPGLRAIYTRNGGFGVPKDKFLPFLRKNMHTLQTIYANLSLTEDQVKNDEPYHDPFPDYRDLKLERTESLTFWPDKSGIIQTLILHAIESCKSLTHIAAVATPNIPSLVDTLIMMPPLEEMELSHITADDGGSSLVRLFKMYASLPESKQKFRRFWFRYCSSITDEVLDAVADGKVLKEVTLTKLGNVTQEGAQNFFKKLRDSSVFEVKLVEMDGVDDGVIKFLSGMKCLKTIILEKAMEITDDGIRKMVDDAQNLRSLTLNKCKSFSQETVTYVQKKIRYVEIID</sequence>
<reference evidence="2 3" key="1">
    <citation type="submission" date="2020-12" db="EMBL/GenBank/DDBJ databases">
        <title>Metabolic potential, ecology and presence of endohyphal bacteria is reflected in genomic diversity of Mucoromycotina.</title>
        <authorList>
            <person name="Muszewska A."/>
            <person name="Okrasinska A."/>
            <person name="Steczkiewicz K."/>
            <person name="Drgas O."/>
            <person name="Orlowska M."/>
            <person name="Perlinska-Lenart U."/>
            <person name="Aleksandrzak-Piekarczyk T."/>
            <person name="Szatraj K."/>
            <person name="Zielenkiewicz U."/>
            <person name="Pilsyk S."/>
            <person name="Malc E."/>
            <person name="Mieczkowski P."/>
            <person name="Kruszewska J.S."/>
            <person name="Biernat P."/>
            <person name="Pawlowska J."/>
        </authorList>
    </citation>
    <scope>NUCLEOTIDE SEQUENCE [LARGE SCALE GENOMIC DNA]</scope>
    <source>
        <strain evidence="2 3">CBS 142.35</strain>
    </source>
</reference>
<comment type="caution">
    <text evidence="2">The sequence shown here is derived from an EMBL/GenBank/DDBJ whole genome shotgun (WGS) entry which is preliminary data.</text>
</comment>
<organism evidence="2 3">
    <name type="scientific">Circinella minor</name>
    <dbReference type="NCBI Taxonomy" id="1195481"/>
    <lineage>
        <taxon>Eukaryota</taxon>
        <taxon>Fungi</taxon>
        <taxon>Fungi incertae sedis</taxon>
        <taxon>Mucoromycota</taxon>
        <taxon>Mucoromycotina</taxon>
        <taxon>Mucoromycetes</taxon>
        <taxon>Mucorales</taxon>
        <taxon>Lichtheimiaceae</taxon>
        <taxon>Circinella</taxon>
    </lineage>
</organism>
<proteinExistence type="predicted"/>
<name>A0A8H7VIK7_9FUNG</name>
<protein>
    <recommendedName>
        <fullName evidence="1">F-box domain-containing protein</fullName>
    </recommendedName>
</protein>
<dbReference type="OrthoDB" id="629492at2759"/>
<evidence type="ECO:0000259" key="1">
    <source>
        <dbReference type="Pfam" id="PF00646"/>
    </source>
</evidence>
<dbReference type="InterPro" id="IPR036047">
    <property type="entry name" value="F-box-like_dom_sf"/>
</dbReference>
<dbReference type="SUPFAM" id="SSF48452">
    <property type="entry name" value="TPR-like"/>
    <property type="match status" value="1"/>
</dbReference>
<keyword evidence="3" id="KW-1185">Reference proteome</keyword>
<dbReference type="PANTHER" id="PTHR13318">
    <property type="entry name" value="PARTNER OF PAIRED, ISOFORM B-RELATED"/>
    <property type="match status" value="1"/>
</dbReference>
<gene>
    <name evidence="2" type="ORF">INT45_002814</name>
</gene>
<dbReference type="Pfam" id="PF00646">
    <property type="entry name" value="F-box"/>
    <property type="match status" value="1"/>
</dbReference>